<evidence type="ECO:0000256" key="1">
    <source>
        <dbReference type="SAM" id="MobiDB-lite"/>
    </source>
</evidence>
<protein>
    <submittedName>
        <fullName evidence="2">Uncharacterized protein</fullName>
    </submittedName>
</protein>
<organism evidence="2 3">
    <name type="scientific">Trametes cubensis</name>
    <dbReference type="NCBI Taxonomy" id="1111947"/>
    <lineage>
        <taxon>Eukaryota</taxon>
        <taxon>Fungi</taxon>
        <taxon>Dikarya</taxon>
        <taxon>Basidiomycota</taxon>
        <taxon>Agaricomycotina</taxon>
        <taxon>Agaricomycetes</taxon>
        <taxon>Polyporales</taxon>
        <taxon>Polyporaceae</taxon>
        <taxon>Trametes</taxon>
    </lineage>
</organism>
<name>A0AAD7TIU7_9APHY</name>
<evidence type="ECO:0000313" key="3">
    <source>
        <dbReference type="Proteomes" id="UP001215151"/>
    </source>
</evidence>
<dbReference type="Proteomes" id="UP001215151">
    <property type="component" value="Unassembled WGS sequence"/>
</dbReference>
<accession>A0AAD7TIU7</accession>
<evidence type="ECO:0000313" key="2">
    <source>
        <dbReference type="EMBL" id="KAJ8462659.1"/>
    </source>
</evidence>
<comment type="caution">
    <text evidence="2">The sequence shown here is derived from an EMBL/GenBank/DDBJ whole genome shotgun (WGS) entry which is preliminary data.</text>
</comment>
<keyword evidence="3" id="KW-1185">Reference proteome</keyword>
<reference evidence="2" key="1">
    <citation type="submission" date="2022-11" db="EMBL/GenBank/DDBJ databases">
        <title>Genome Sequence of Cubamyces cubensis.</title>
        <authorList>
            <person name="Buettner E."/>
        </authorList>
    </citation>
    <scope>NUCLEOTIDE SEQUENCE</scope>
    <source>
        <strain evidence="2">MPL-01</strain>
    </source>
</reference>
<gene>
    <name evidence="2" type="ORF">ONZ51_g10755</name>
</gene>
<dbReference type="EMBL" id="JAPEVG010000448">
    <property type="protein sequence ID" value="KAJ8462659.1"/>
    <property type="molecule type" value="Genomic_DNA"/>
</dbReference>
<sequence length="118" mass="12961">MPPHNAGTGGANTRGEEAAVPPKKVKPRPAAHPATDEQDDAETDTHSPDALQDETARVLASRGSAQTRRMEREVRDLFLSYALVNFLEPGPVELHWGKYNNRAIDKAHVKSLLDDLLN</sequence>
<proteinExistence type="predicted"/>
<dbReference type="AlphaFoldDB" id="A0AAD7TIU7"/>
<feature type="region of interest" description="Disordered" evidence="1">
    <location>
        <begin position="1"/>
        <end position="70"/>
    </location>
</feature>